<evidence type="ECO:0000259" key="7">
    <source>
        <dbReference type="Pfam" id="PF08154"/>
    </source>
</evidence>
<comment type="caution">
    <text evidence="8">The sequence shown here is derived from an EMBL/GenBank/DDBJ whole genome shotgun (WGS) entry which is preliminary data.</text>
</comment>
<dbReference type="InterPro" id="IPR020472">
    <property type="entry name" value="WD40_PAC1"/>
</dbReference>
<dbReference type="GeneID" id="90034880"/>
<dbReference type="Proteomes" id="UP001498771">
    <property type="component" value="Unassembled WGS sequence"/>
</dbReference>
<protein>
    <submittedName>
        <fullName evidence="8">WD40-repeat-containing domain protein</fullName>
    </submittedName>
</protein>
<evidence type="ECO:0000256" key="3">
    <source>
        <dbReference type="ARBA" id="ARBA00022737"/>
    </source>
</evidence>
<gene>
    <name evidence="8" type="ORF">BZA70DRAFT_105921</name>
</gene>
<evidence type="ECO:0000256" key="6">
    <source>
        <dbReference type="SAM" id="MobiDB-lite"/>
    </source>
</evidence>
<dbReference type="InterPro" id="IPR019775">
    <property type="entry name" value="WD40_repeat_CS"/>
</dbReference>
<feature type="repeat" description="WD" evidence="5">
    <location>
        <begin position="133"/>
        <end position="175"/>
    </location>
</feature>
<accession>A0ABR1F9I4</accession>
<dbReference type="PANTHER" id="PTHR19848">
    <property type="entry name" value="WD40 REPEAT PROTEIN"/>
    <property type="match status" value="1"/>
</dbReference>
<dbReference type="Pfam" id="PF00400">
    <property type="entry name" value="WD40"/>
    <property type="match status" value="7"/>
</dbReference>
<dbReference type="Pfam" id="PF08154">
    <property type="entry name" value="NLE"/>
    <property type="match status" value="1"/>
</dbReference>
<feature type="repeat" description="WD" evidence="5">
    <location>
        <begin position="450"/>
        <end position="491"/>
    </location>
</feature>
<comment type="subcellular location">
    <subcellularLocation>
        <location evidence="1">Nucleus</location>
        <location evidence="1">Nucleolus</location>
    </subcellularLocation>
</comment>
<dbReference type="SMART" id="SM00320">
    <property type="entry name" value="WD40"/>
    <property type="match status" value="8"/>
</dbReference>
<dbReference type="EMBL" id="JBBJBU010000002">
    <property type="protein sequence ID" value="KAK7206513.1"/>
    <property type="molecule type" value="Genomic_DNA"/>
</dbReference>
<dbReference type="PRINTS" id="PR00319">
    <property type="entry name" value="GPROTEINB"/>
</dbReference>
<evidence type="ECO:0000313" key="8">
    <source>
        <dbReference type="EMBL" id="KAK7206513.1"/>
    </source>
</evidence>
<dbReference type="PROSITE" id="PS00678">
    <property type="entry name" value="WD_REPEATS_1"/>
    <property type="match status" value="4"/>
</dbReference>
<name>A0ABR1F9I4_9ASCO</name>
<dbReference type="RefSeq" id="XP_064769546.1">
    <property type="nucleotide sequence ID" value="XM_064909368.1"/>
</dbReference>
<dbReference type="PANTHER" id="PTHR19848:SF0">
    <property type="entry name" value="NOTCHLESS PROTEIN HOMOLOG 1"/>
    <property type="match status" value="1"/>
</dbReference>
<feature type="repeat" description="WD" evidence="5">
    <location>
        <begin position="408"/>
        <end position="449"/>
    </location>
</feature>
<feature type="repeat" description="WD" evidence="5">
    <location>
        <begin position="176"/>
        <end position="217"/>
    </location>
</feature>
<feature type="repeat" description="WD" evidence="5">
    <location>
        <begin position="492"/>
        <end position="525"/>
    </location>
</feature>
<keyword evidence="2 5" id="KW-0853">WD repeat</keyword>
<keyword evidence="4" id="KW-0539">Nucleus</keyword>
<dbReference type="InterPro" id="IPR001632">
    <property type="entry name" value="WD40_G-protein_beta-like"/>
</dbReference>
<feature type="domain" description="NLE" evidence="7">
    <location>
        <begin position="32"/>
        <end position="80"/>
    </location>
</feature>
<evidence type="ECO:0000313" key="9">
    <source>
        <dbReference type="Proteomes" id="UP001498771"/>
    </source>
</evidence>
<evidence type="ECO:0000256" key="5">
    <source>
        <dbReference type="PROSITE-ProRule" id="PRU00221"/>
    </source>
</evidence>
<organism evidence="8 9">
    <name type="scientific">Myxozyma melibiosi</name>
    <dbReference type="NCBI Taxonomy" id="54550"/>
    <lineage>
        <taxon>Eukaryota</taxon>
        <taxon>Fungi</taxon>
        <taxon>Dikarya</taxon>
        <taxon>Ascomycota</taxon>
        <taxon>Saccharomycotina</taxon>
        <taxon>Lipomycetes</taxon>
        <taxon>Lipomycetales</taxon>
        <taxon>Lipomycetaceae</taxon>
        <taxon>Myxozyma</taxon>
    </lineage>
</organism>
<dbReference type="PROSITE" id="PS50294">
    <property type="entry name" value="WD_REPEATS_REGION"/>
    <property type="match status" value="7"/>
</dbReference>
<dbReference type="InterPro" id="IPR001680">
    <property type="entry name" value="WD40_rpt"/>
</dbReference>
<sequence length="525" mass="57058">MATALPPPSKRTRREAQLPKETNVIPADLPFVQVQFRAADTGHVTGGMTRVPGSATTKQLELLLNGLLDTTDDPTPYSFSLVNSTGAPVSIDSDIYTDVLRPKHQTTEDVLTIEYVPQAVFRVKSVSRCSATMSGHGGTILATAFSPKDGSRLVTGSGDGTARVWDSDTGTPVAVLKGHDKWVLCVAWSPEADVIATGSMDSSVRLWDAKTGKQLGNAMKGHSKFVTSLSFEPIHLLEGGKGIRLASASKDCTVRVWDVASRTIIQTLSGHTGSVTAVKWGGLGVIYSCSQDKTVKVWDARGTQIKLIKTLNAHAHWVNFAALSTDFFLKTGGFDPFSKDTSSREIEKDRELMRTNAKSRFLKASIKNGNVMERVVTASDDQTMYLWNLFPNGVVSEDACNAKPVARLVGHQKPINHVAFSADGRILASCSFDNSIKLWDGMTGTYLTTLRGHVAAVYMCSWSADSRLLASCSKDCTVKVWDIKQGKLYMDLPGHKDEVYAVEWSSDGRVVASGGKDKQVKLWKH</sequence>
<dbReference type="InterPro" id="IPR036322">
    <property type="entry name" value="WD40_repeat_dom_sf"/>
</dbReference>
<keyword evidence="3" id="KW-0677">Repeat</keyword>
<reference evidence="8 9" key="1">
    <citation type="submission" date="2024-03" db="EMBL/GenBank/DDBJ databases">
        <title>Genome-scale model development and genomic sequencing of the oleaginous clade Lipomyces.</title>
        <authorList>
            <consortium name="Lawrence Berkeley National Laboratory"/>
            <person name="Czajka J.J."/>
            <person name="Han Y."/>
            <person name="Kim J."/>
            <person name="Mondo S.J."/>
            <person name="Hofstad B.A."/>
            <person name="Robles A."/>
            <person name="Haridas S."/>
            <person name="Riley R."/>
            <person name="LaButti K."/>
            <person name="Pangilinan J."/>
            <person name="Andreopoulos W."/>
            <person name="Lipzen A."/>
            <person name="Yan J."/>
            <person name="Wang M."/>
            <person name="Ng V."/>
            <person name="Grigoriev I.V."/>
            <person name="Spatafora J.W."/>
            <person name="Magnuson J.K."/>
            <person name="Baker S.E."/>
            <person name="Pomraning K.R."/>
        </authorList>
    </citation>
    <scope>NUCLEOTIDE SEQUENCE [LARGE SCALE GENOMIC DNA]</scope>
    <source>
        <strain evidence="8 9">Phaff 52-87</strain>
    </source>
</reference>
<dbReference type="InterPro" id="IPR012972">
    <property type="entry name" value="NLE"/>
</dbReference>
<dbReference type="SUPFAM" id="SSF50978">
    <property type="entry name" value="WD40 repeat-like"/>
    <property type="match status" value="1"/>
</dbReference>
<dbReference type="PROSITE" id="PS50082">
    <property type="entry name" value="WD_REPEATS_2"/>
    <property type="match status" value="7"/>
</dbReference>
<dbReference type="Gene3D" id="2.130.10.10">
    <property type="entry name" value="YVTN repeat-like/Quinoprotein amine dehydrogenase"/>
    <property type="match status" value="1"/>
</dbReference>
<evidence type="ECO:0000256" key="2">
    <source>
        <dbReference type="ARBA" id="ARBA00022574"/>
    </source>
</evidence>
<feature type="repeat" description="WD" evidence="5">
    <location>
        <begin position="268"/>
        <end position="299"/>
    </location>
</feature>
<dbReference type="CDD" id="cd00200">
    <property type="entry name" value="WD40"/>
    <property type="match status" value="1"/>
</dbReference>
<evidence type="ECO:0000256" key="1">
    <source>
        <dbReference type="ARBA" id="ARBA00004604"/>
    </source>
</evidence>
<feature type="region of interest" description="Disordered" evidence="6">
    <location>
        <begin position="1"/>
        <end position="21"/>
    </location>
</feature>
<dbReference type="InterPro" id="IPR015943">
    <property type="entry name" value="WD40/YVTN_repeat-like_dom_sf"/>
</dbReference>
<dbReference type="PRINTS" id="PR00320">
    <property type="entry name" value="GPROTEINBRPT"/>
</dbReference>
<evidence type="ECO:0000256" key="4">
    <source>
        <dbReference type="ARBA" id="ARBA00023242"/>
    </source>
</evidence>
<proteinExistence type="predicted"/>
<feature type="repeat" description="WD" evidence="5">
    <location>
        <begin position="219"/>
        <end position="267"/>
    </location>
</feature>
<keyword evidence="9" id="KW-1185">Reference proteome</keyword>